<dbReference type="AlphaFoldDB" id="A0ABD1VKE4"/>
<evidence type="ECO:0000313" key="1">
    <source>
        <dbReference type="EMBL" id="KAL2537822.1"/>
    </source>
</evidence>
<protein>
    <submittedName>
        <fullName evidence="1">Uncharacterized protein</fullName>
    </submittedName>
</protein>
<sequence>MDQSQYAIKIQYQVKKIESDLTKLPLCVEVEKVVCNEENLICLGNTVNGEDASVHSQAIRMHNSSYGFGSSSLPILPTTKNMGAAICEYVPFPKQNIDENECNVISRPSVENVKQNAIFRTKELLAKLEDLVVTRNMVTIE</sequence>
<proteinExistence type="predicted"/>
<dbReference type="EMBL" id="JBFOLJ010000005">
    <property type="protein sequence ID" value="KAL2537822.1"/>
    <property type="molecule type" value="Genomic_DNA"/>
</dbReference>
<accession>A0ABD1VKE4</accession>
<evidence type="ECO:0000313" key="2">
    <source>
        <dbReference type="Proteomes" id="UP001604277"/>
    </source>
</evidence>
<reference evidence="2" key="1">
    <citation type="submission" date="2024-07" db="EMBL/GenBank/DDBJ databases">
        <title>Two chromosome-level genome assemblies of Korean endemic species Abeliophyllum distichum and Forsythia ovata (Oleaceae).</title>
        <authorList>
            <person name="Jang H."/>
        </authorList>
    </citation>
    <scope>NUCLEOTIDE SEQUENCE [LARGE SCALE GENOMIC DNA]</scope>
</reference>
<organism evidence="1 2">
    <name type="scientific">Forsythia ovata</name>
    <dbReference type="NCBI Taxonomy" id="205694"/>
    <lineage>
        <taxon>Eukaryota</taxon>
        <taxon>Viridiplantae</taxon>
        <taxon>Streptophyta</taxon>
        <taxon>Embryophyta</taxon>
        <taxon>Tracheophyta</taxon>
        <taxon>Spermatophyta</taxon>
        <taxon>Magnoliopsida</taxon>
        <taxon>eudicotyledons</taxon>
        <taxon>Gunneridae</taxon>
        <taxon>Pentapetalae</taxon>
        <taxon>asterids</taxon>
        <taxon>lamiids</taxon>
        <taxon>Lamiales</taxon>
        <taxon>Oleaceae</taxon>
        <taxon>Forsythieae</taxon>
        <taxon>Forsythia</taxon>
    </lineage>
</organism>
<dbReference type="Proteomes" id="UP001604277">
    <property type="component" value="Unassembled WGS sequence"/>
</dbReference>
<gene>
    <name evidence="1" type="ORF">Fot_19213</name>
</gene>
<name>A0ABD1VKE4_9LAMI</name>
<comment type="caution">
    <text evidence="1">The sequence shown here is derived from an EMBL/GenBank/DDBJ whole genome shotgun (WGS) entry which is preliminary data.</text>
</comment>
<keyword evidence="2" id="KW-1185">Reference proteome</keyword>